<keyword evidence="6 8" id="KW-1133">Transmembrane helix</keyword>
<feature type="transmembrane region" description="Helical" evidence="8">
    <location>
        <begin position="74"/>
        <end position="91"/>
    </location>
</feature>
<evidence type="ECO:0000256" key="8">
    <source>
        <dbReference type="RuleBase" id="RU363041"/>
    </source>
</evidence>
<feature type="transmembrane region" description="Helical" evidence="8">
    <location>
        <begin position="180"/>
        <end position="200"/>
    </location>
</feature>
<evidence type="ECO:0000256" key="5">
    <source>
        <dbReference type="ARBA" id="ARBA00022692"/>
    </source>
</evidence>
<evidence type="ECO:0000313" key="9">
    <source>
        <dbReference type="EMBL" id="CUA83616.1"/>
    </source>
</evidence>
<gene>
    <name evidence="9" type="ORF">Ga0061063_1832</name>
</gene>
<keyword evidence="7 8" id="KW-0472">Membrane</keyword>
<sequence length="252" mass="25676">MSPATAALLFGVGGVAGVLNAVAGGGTLLTFPALVAAGLPPTVANATSAVSQWPGYVAASWAGRQTLRQQPQRAGLMSASALGGLASGLLVTVVSNAVFAGLVPWLILLATVLFWAGPQLPRLTGTKQTARPWPAPYVWTAQFVAAVYGGFFGGGMGIMMLALFVLALPGPLASLNALKNLMSVLIAGVAVIAFVVAGLVHWPSGLVMLAGAVSGGVYGARLAQRLPQRLLRAVVVALGLVLSAVFFWRTLH</sequence>
<dbReference type="OrthoDB" id="9807082at2"/>
<proteinExistence type="inferred from homology"/>
<feature type="transmembrane region" description="Helical" evidence="8">
    <location>
        <begin position="206"/>
        <end position="223"/>
    </location>
</feature>
<dbReference type="InterPro" id="IPR002781">
    <property type="entry name" value="TM_pro_TauE-like"/>
</dbReference>
<keyword evidence="10" id="KW-1185">Reference proteome</keyword>
<dbReference type="RefSeq" id="WP_055433958.1">
    <property type="nucleotide sequence ID" value="NZ_CYHA01000003.1"/>
</dbReference>
<feature type="transmembrane region" description="Helical" evidence="8">
    <location>
        <begin position="230"/>
        <end position="248"/>
    </location>
</feature>
<evidence type="ECO:0000256" key="3">
    <source>
        <dbReference type="ARBA" id="ARBA00022448"/>
    </source>
</evidence>
<keyword evidence="3" id="KW-0813">Transport</keyword>
<dbReference type="AlphaFoldDB" id="A0A0K6GY23"/>
<comment type="similarity">
    <text evidence="2 8">Belongs to the 4-toluene sulfonate uptake permease (TSUP) (TC 2.A.102) family.</text>
</comment>
<dbReference type="Pfam" id="PF01925">
    <property type="entry name" value="TauE"/>
    <property type="match status" value="1"/>
</dbReference>
<dbReference type="InterPro" id="IPR052017">
    <property type="entry name" value="TSUP"/>
</dbReference>
<comment type="subcellular location">
    <subcellularLocation>
        <location evidence="1 8">Cell membrane</location>
        <topology evidence="1 8">Multi-pass membrane protein</topology>
    </subcellularLocation>
</comment>
<evidence type="ECO:0000256" key="6">
    <source>
        <dbReference type="ARBA" id="ARBA00022989"/>
    </source>
</evidence>
<evidence type="ECO:0000256" key="7">
    <source>
        <dbReference type="ARBA" id="ARBA00023136"/>
    </source>
</evidence>
<dbReference type="GO" id="GO:0005886">
    <property type="term" value="C:plasma membrane"/>
    <property type="evidence" value="ECO:0007669"/>
    <property type="project" value="UniProtKB-SubCell"/>
</dbReference>
<protein>
    <recommendedName>
        <fullName evidence="8">Probable membrane transporter protein</fullName>
    </recommendedName>
</protein>
<keyword evidence="5 8" id="KW-0812">Transmembrane</keyword>
<feature type="transmembrane region" description="Helical" evidence="8">
    <location>
        <begin position="137"/>
        <end position="168"/>
    </location>
</feature>
<dbReference type="Proteomes" id="UP000243535">
    <property type="component" value="Unassembled WGS sequence"/>
</dbReference>
<organism evidence="9 10">
    <name type="scientific">Gulbenkiania indica</name>
    <dbReference type="NCBI Taxonomy" id="375574"/>
    <lineage>
        <taxon>Bacteria</taxon>
        <taxon>Pseudomonadati</taxon>
        <taxon>Pseudomonadota</taxon>
        <taxon>Betaproteobacteria</taxon>
        <taxon>Neisseriales</taxon>
        <taxon>Chromobacteriaceae</taxon>
        <taxon>Gulbenkiania</taxon>
    </lineage>
</organism>
<dbReference type="PANTHER" id="PTHR30269:SF0">
    <property type="entry name" value="MEMBRANE TRANSPORTER PROTEIN YFCA-RELATED"/>
    <property type="match status" value="1"/>
</dbReference>
<evidence type="ECO:0000256" key="4">
    <source>
        <dbReference type="ARBA" id="ARBA00022475"/>
    </source>
</evidence>
<name>A0A0K6GY23_9NEIS</name>
<evidence type="ECO:0000256" key="2">
    <source>
        <dbReference type="ARBA" id="ARBA00009142"/>
    </source>
</evidence>
<evidence type="ECO:0000313" key="10">
    <source>
        <dbReference type="Proteomes" id="UP000243535"/>
    </source>
</evidence>
<accession>A0A0K6GY23</accession>
<dbReference type="STRING" id="375574.GCA_001418035_01624"/>
<dbReference type="EMBL" id="CYHA01000003">
    <property type="protein sequence ID" value="CUA83616.1"/>
    <property type="molecule type" value="Genomic_DNA"/>
</dbReference>
<dbReference type="PANTHER" id="PTHR30269">
    <property type="entry name" value="TRANSMEMBRANE PROTEIN YFCA"/>
    <property type="match status" value="1"/>
</dbReference>
<evidence type="ECO:0000256" key="1">
    <source>
        <dbReference type="ARBA" id="ARBA00004651"/>
    </source>
</evidence>
<reference evidence="10" key="1">
    <citation type="submission" date="2015-08" db="EMBL/GenBank/DDBJ databases">
        <authorList>
            <person name="Varghese N."/>
        </authorList>
    </citation>
    <scope>NUCLEOTIDE SEQUENCE [LARGE SCALE GENOMIC DNA]</scope>
    <source>
        <strain evidence="10">DSM 17901</strain>
    </source>
</reference>
<feature type="transmembrane region" description="Helical" evidence="8">
    <location>
        <begin position="98"/>
        <end position="117"/>
    </location>
</feature>
<keyword evidence="4 8" id="KW-1003">Cell membrane</keyword>